<dbReference type="GO" id="GO:0009055">
    <property type="term" value="F:electron transfer activity"/>
    <property type="evidence" value="ECO:0007669"/>
    <property type="project" value="TreeGrafter"/>
</dbReference>
<gene>
    <name evidence="8" type="ORF">DCF19_12910</name>
</gene>
<dbReference type="AlphaFoldDB" id="A0A2W4Y9G3"/>
<evidence type="ECO:0000256" key="5">
    <source>
        <dbReference type="ARBA" id="ARBA00023014"/>
    </source>
</evidence>
<comment type="cofactor">
    <cofactor evidence="6">
        <name>[2Fe-2S] cluster</name>
        <dbReference type="ChEBI" id="CHEBI:190135"/>
    </cofactor>
</comment>
<dbReference type="InterPro" id="IPR001055">
    <property type="entry name" value="Adrenodoxin-like"/>
</dbReference>
<keyword evidence="4" id="KW-0408">Iron</keyword>
<comment type="similarity">
    <text evidence="1">Belongs to the adrenodoxin/putidaredoxin family.</text>
</comment>
<name>A0A2W4Y9G3_9CYAN</name>
<dbReference type="GO" id="GO:0046872">
    <property type="term" value="F:metal ion binding"/>
    <property type="evidence" value="ECO:0007669"/>
    <property type="project" value="UniProtKB-KW"/>
</dbReference>
<dbReference type="InterPro" id="IPR012675">
    <property type="entry name" value="Beta-grasp_dom_sf"/>
</dbReference>
<evidence type="ECO:0000256" key="2">
    <source>
        <dbReference type="ARBA" id="ARBA00022714"/>
    </source>
</evidence>
<evidence type="ECO:0000313" key="8">
    <source>
        <dbReference type="EMBL" id="PZO39788.1"/>
    </source>
</evidence>
<dbReference type="InterPro" id="IPR036010">
    <property type="entry name" value="2Fe-2S_ferredoxin-like_sf"/>
</dbReference>
<dbReference type="CDD" id="cd00207">
    <property type="entry name" value="fer2"/>
    <property type="match status" value="1"/>
</dbReference>
<dbReference type="SUPFAM" id="SSF54292">
    <property type="entry name" value="2Fe-2S ferredoxin-like"/>
    <property type="match status" value="1"/>
</dbReference>
<evidence type="ECO:0000256" key="6">
    <source>
        <dbReference type="ARBA" id="ARBA00034078"/>
    </source>
</evidence>
<evidence type="ECO:0000313" key="9">
    <source>
        <dbReference type="Proteomes" id="UP000249467"/>
    </source>
</evidence>
<evidence type="ECO:0000259" key="7">
    <source>
        <dbReference type="PROSITE" id="PS51085"/>
    </source>
</evidence>
<proteinExistence type="inferred from homology"/>
<accession>A0A2W4Y9G3</accession>
<feature type="domain" description="2Fe-2S ferredoxin-type" evidence="7">
    <location>
        <begin position="2"/>
        <end position="99"/>
    </location>
</feature>
<keyword evidence="5" id="KW-0411">Iron-sulfur</keyword>
<dbReference type="Proteomes" id="UP000249467">
    <property type="component" value="Unassembled WGS sequence"/>
</dbReference>
<dbReference type="PANTHER" id="PTHR23426:SF65">
    <property type="entry name" value="FERREDOXIN-2, MITOCHONDRIAL"/>
    <property type="match status" value="1"/>
</dbReference>
<sequence length="99" mass="10968">MANITFVNEGKEAIAMDGANLRIKALENNIDIYKFVAKLTNCNGYGQCATCVVEIVEGLENLSPKTEFEEKKLKNKPDNYRLACQTLVNQGNVSVKTKP</sequence>
<evidence type="ECO:0000256" key="4">
    <source>
        <dbReference type="ARBA" id="ARBA00023004"/>
    </source>
</evidence>
<dbReference type="InterPro" id="IPR001041">
    <property type="entry name" value="2Fe-2S_ferredoxin-type"/>
</dbReference>
<comment type="caution">
    <text evidence="8">The sequence shown here is derived from an EMBL/GenBank/DDBJ whole genome shotgun (WGS) entry which is preliminary data.</text>
</comment>
<reference evidence="8 9" key="2">
    <citation type="submission" date="2018-06" db="EMBL/GenBank/DDBJ databases">
        <title>Metagenomic assembly of (sub)arctic Cyanobacteria and their associated microbiome from non-axenic cultures.</title>
        <authorList>
            <person name="Baurain D."/>
        </authorList>
    </citation>
    <scope>NUCLEOTIDE SEQUENCE [LARGE SCALE GENOMIC DNA]</scope>
    <source>
        <strain evidence="8">ULC066bin1</strain>
    </source>
</reference>
<dbReference type="EMBL" id="QBML01000016">
    <property type="protein sequence ID" value="PZO39788.1"/>
    <property type="molecule type" value="Genomic_DNA"/>
</dbReference>
<dbReference type="Gene3D" id="3.10.20.30">
    <property type="match status" value="1"/>
</dbReference>
<keyword evidence="3" id="KW-0479">Metal-binding</keyword>
<dbReference type="PANTHER" id="PTHR23426">
    <property type="entry name" value="FERREDOXIN/ADRENODOXIN"/>
    <property type="match status" value="1"/>
</dbReference>
<dbReference type="PROSITE" id="PS51085">
    <property type="entry name" value="2FE2S_FER_2"/>
    <property type="match status" value="1"/>
</dbReference>
<organism evidence="8 9">
    <name type="scientific">Pseudanabaena frigida</name>
    <dbReference type="NCBI Taxonomy" id="945775"/>
    <lineage>
        <taxon>Bacteria</taxon>
        <taxon>Bacillati</taxon>
        <taxon>Cyanobacteriota</taxon>
        <taxon>Cyanophyceae</taxon>
        <taxon>Pseudanabaenales</taxon>
        <taxon>Pseudanabaenaceae</taxon>
        <taxon>Pseudanabaena</taxon>
    </lineage>
</organism>
<evidence type="ECO:0000256" key="1">
    <source>
        <dbReference type="ARBA" id="ARBA00010914"/>
    </source>
</evidence>
<dbReference type="GO" id="GO:0140647">
    <property type="term" value="P:P450-containing electron transport chain"/>
    <property type="evidence" value="ECO:0007669"/>
    <property type="project" value="InterPro"/>
</dbReference>
<keyword evidence="2" id="KW-0001">2Fe-2S</keyword>
<dbReference type="GO" id="GO:0051537">
    <property type="term" value="F:2 iron, 2 sulfur cluster binding"/>
    <property type="evidence" value="ECO:0007669"/>
    <property type="project" value="UniProtKB-KW"/>
</dbReference>
<reference evidence="8 9" key="1">
    <citation type="submission" date="2018-04" db="EMBL/GenBank/DDBJ databases">
        <authorList>
            <person name="Go L.Y."/>
            <person name="Mitchell J.A."/>
        </authorList>
    </citation>
    <scope>NUCLEOTIDE SEQUENCE [LARGE SCALE GENOMIC DNA]</scope>
    <source>
        <strain evidence="8">ULC066bin1</strain>
    </source>
</reference>
<evidence type="ECO:0000256" key="3">
    <source>
        <dbReference type="ARBA" id="ARBA00022723"/>
    </source>
</evidence>
<dbReference type="Pfam" id="PF00111">
    <property type="entry name" value="Fer2"/>
    <property type="match status" value="1"/>
</dbReference>
<protein>
    <submittedName>
        <fullName evidence="8">Iron ABC transporter substrate-binding protein</fullName>
    </submittedName>
</protein>